<comment type="caution">
    <text evidence="2">The sequence shown here is derived from an EMBL/GenBank/DDBJ whole genome shotgun (WGS) entry which is preliminary data.</text>
</comment>
<gene>
    <name evidence="2" type="ORF">DIT68_15250</name>
</gene>
<evidence type="ECO:0000313" key="2">
    <source>
        <dbReference type="EMBL" id="PWH81382.1"/>
    </source>
</evidence>
<keyword evidence="3" id="KW-1185">Reference proteome</keyword>
<evidence type="ECO:0000256" key="1">
    <source>
        <dbReference type="SAM" id="MobiDB-lite"/>
    </source>
</evidence>
<dbReference type="Proteomes" id="UP000245370">
    <property type="component" value="Unassembled WGS sequence"/>
</dbReference>
<feature type="compositionally biased region" description="Basic residues" evidence="1">
    <location>
        <begin position="17"/>
        <end position="28"/>
    </location>
</feature>
<name>A0A2U2X0S3_9FLAO</name>
<feature type="region of interest" description="Disordered" evidence="1">
    <location>
        <begin position="1"/>
        <end position="46"/>
    </location>
</feature>
<proteinExistence type="predicted"/>
<protein>
    <submittedName>
        <fullName evidence="2">Uncharacterized protein</fullName>
    </submittedName>
</protein>
<reference evidence="2 3" key="1">
    <citation type="submission" date="2018-05" db="EMBL/GenBank/DDBJ databases">
        <title>Brumimicrobium oceani sp. nov., isolated from coastal sediment.</title>
        <authorList>
            <person name="Kou Y."/>
        </authorList>
    </citation>
    <scope>NUCLEOTIDE SEQUENCE [LARGE SCALE GENOMIC DNA]</scope>
    <source>
        <strain evidence="2 3">C305</strain>
    </source>
</reference>
<evidence type="ECO:0000313" key="3">
    <source>
        <dbReference type="Proteomes" id="UP000245370"/>
    </source>
</evidence>
<reference evidence="2 3" key="2">
    <citation type="submission" date="2018-05" db="EMBL/GenBank/DDBJ databases">
        <authorList>
            <person name="Lanie J.A."/>
            <person name="Ng W.-L."/>
            <person name="Kazmierczak K.M."/>
            <person name="Andrzejewski T.M."/>
            <person name="Davidsen T.M."/>
            <person name="Wayne K.J."/>
            <person name="Tettelin H."/>
            <person name="Glass J.I."/>
            <person name="Rusch D."/>
            <person name="Podicherti R."/>
            <person name="Tsui H.-C.T."/>
            <person name="Winkler M.E."/>
        </authorList>
    </citation>
    <scope>NUCLEOTIDE SEQUENCE [LARGE SCALE GENOMIC DNA]</scope>
    <source>
        <strain evidence="2 3">C305</strain>
    </source>
</reference>
<feature type="region of interest" description="Disordered" evidence="1">
    <location>
        <begin position="79"/>
        <end position="157"/>
    </location>
</feature>
<organism evidence="2 3">
    <name type="scientific">Brumimicrobium oceani</name>
    <dbReference type="NCBI Taxonomy" id="2100725"/>
    <lineage>
        <taxon>Bacteria</taxon>
        <taxon>Pseudomonadati</taxon>
        <taxon>Bacteroidota</taxon>
        <taxon>Flavobacteriia</taxon>
        <taxon>Flavobacteriales</taxon>
        <taxon>Crocinitomicaceae</taxon>
        <taxon>Brumimicrobium</taxon>
    </lineage>
</organism>
<accession>A0A2U2X0S3</accession>
<feature type="compositionally biased region" description="Basic and acidic residues" evidence="1">
    <location>
        <begin position="29"/>
        <end position="46"/>
    </location>
</feature>
<feature type="compositionally biased region" description="Basic and acidic residues" evidence="1">
    <location>
        <begin position="93"/>
        <end position="130"/>
    </location>
</feature>
<dbReference type="EMBL" id="QFRJ01000018">
    <property type="protein sequence ID" value="PWH81382.1"/>
    <property type="molecule type" value="Genomic_DNA"/>
</dbReference>
<feature type="compositionally biased region" description="Basic and acidic residues" evidence="1">
    <location>
        <begin position="1"/>
        <end position="16"/>
    </location>
</feature>
<dbReference type="AlphaFoldDB" id="A0A2U2X0S3"/>
<dbReference type="RefSeq" id="WP_109360688.1">
    <property type="nucleotide sequence ID" value="NZ_QFRJ01000018.1"/>
</dbReference>
<sequence>MKDFHRDSRRVLTERAGKRKRKKGRITRRYADKKREKNYAEMRGGAEIRKEKKEKKGMRKRRWYLKDFHKVSRRVFTERAGKRKRKKGRITRRYADKKREKNYAEMRRGAEIRREKQKEKKVCRSAEALKRFSQIRGRKKRELRGDAKKSARKKRER</sequence>
<feature type="compositionally biased region" description="Basic residues" evidence="1">
    <location>
        <begin position="81"/>
        <end position="92"/>
    </location>
</feature>